<dbReference type="OrthoDB" id="9804590at2"/>
<evidence type="ECO:0000256" key="5">
    <source>
        <dbReference type="PROSITE-ProRule" id="PRU10015"/>
    </source>
</evidence>
<feature type="domain" description="TRAM" evidence="6">
    <location>
        <begin position="1"/>
        <end position="52"/>
    </location>
</feature>
<feature type="binding site" evidence="4">
    <location>
        <position position="321"/>
    </location>
    <ligand>
        <name>S-adenosyl-L-methionine</name>
        <dbReference type="ChEBI" id="CHEBI:59789"/>
    </ligand>
</feature>
<evidence type="ECO:0000313" key="8">
    <source>
        <dbReference type="Proteomes" id="UP000247612"/>
    </source>
</evidence>
<evidence type="ECO:0000256" key="1">
    <source>
        <dbReference type="ARBA" id="ARBA00022603"/>
    </source>
</evidence>
<dbReference type="InterPro" id="IPR030390">
    <property type="entry name" value="MeTrfase_TrmA_AS"/>
</dbReference>
<dbReference type="PROSITE" id="PS50926">
    <property type="entry name" value="TRAM"/>
    <property type="match status" value="1"/>
</dbReference>
<dbReference type="GO" id="GO:0070041">
    <property type="term" value="F:rRNA (uridine-C5-)-methyltransferase activity"/>
    <property type="evidence" value="ECO:0007669"/>
    <property type="project" value="TreeGrafter"/>
</dbReference>
<feature type="active site" evidence="5">
    <location>
        <position position="395"/>
    </location>
</feature>
<dbReference type="PROSITE" id="PS01230">
    <property type="entry name" value="TRMA_1"/>
    <property type="match status" value="1"/>
</dbReference>
<dbReference type="Pfam" id="PF01938">
    <property type="entry name" value="TRAM"/>
    <property type="match status" value="1"/>
</dbReference>
<dbReference type="Gene3D" id="2.40.50.140">
    <property type="entry name" value="Nucleic acid-binding proteins"/>
    <property type="match status" value="1"/>
</dbReference>
<dbReference type="SUPFAM" id="SSF53335">
    <property type="entry name" value="S-adenosyl-L-methionine-dependent methyltransferases"/>
    <property type="match status" value="1"/>
</dbReference>
<comment type="similarity">
    <text evidence="4">Belongs to the class I-like SAM-binding methyltransferase superfamily. RNA M5U methyltransferase family.</text>
</comment>
<feature type="binding site" evidence="4">
    <location>
        <position position="300"/>
    </location>
    <ligand>
        <name>S-adenosyl-L-methionine</name>
        <dbReference type="ChEBI" id="CHEBI:59789"/>
    </ligand>
</feature>
<dbReference type="RefSeq" id="WP_022939036.1">
    <property type="nucleotide sequence ID" value="NZ_CABKRQ010000007.1"/>
</dbReference>
<dbReference type="FunFam" id="2.40.50.140:FF:000097">
    <property type="entry name" value="23S rRNA (uracil(1939)-C(5))-methyltransferase RlmD"/>
    <property type="match status" value="1"/>
</dbReference>
<dbReference type="EMBL" id="QJKH01000009">
    <property type="protein sequence ID" value="PXX77839.1"/>
    <property type="molecule type" value="Genomic_DNA"/>
</dbReference>
<evidence type="ECO:0000256" key="4">
    <source>
        <dbReference type="PROSITE-ProRule" id="PRU01024"/>
    </source>
</evidence>
<feature type="binding site" evidence="4">
    <location>
        <position position="272"/>
    </location>
    <ligand>
        <name>S-adenosyl-L-methionine</name>
        <dbReference type="ChEBI" id="CHEBI:59789"/>
    </ligand>
</feature>
<dbReference type="Proteomes" id="UP000247612">
    <property type="component" value="Unassembled WGS sequence"/>
</dbReference>
<dbReference type="Pfam" id="PF05958">
    <property type="entry name" value="tRNA_U5-meth_tr"/>
    <property type="match status" value="1"/>
</dbReference>
<dbReference type="GO" id="GO:0070475">
    <property type="term" value="P:rRNA base methylation"/>
    <property type="evidence" value="ECO:0007669"/>
    <property type="project" value="TreeGrafter"/>
</dbReference>
<organism evidence="7 8">
    <name type="scientific">Dielma fastidiosa</name>
    <dbReference type="NCBI Taxonomy" id="1034346"/>
    <lineage>
        <taxon>Bacteria</taxon>
        <taxon>Bacillati</taxon>
        <taxon>Bacillota</taxon>
        <taxon>Erysipelotrichia</taxon>
        <taxon>Erysipelotrichales</taxon>
        <taxon>Erysipelotrichaceae</taxon>
        <taxon>Dielma</taxon>
    </lineage>
</organism>
<dbReference type="PANTHER" id="PTHR11061">
    <property type="entry name" value="RNA M5U METHYLTRANSFERASE"/>
    <property type="match status" value="1"/>
</dbReference>
<keyword evidence="1 4" id="KW-0489">Methyltransferase</keyword>
<keyword evidence="8" id="KW-1185">Reference proteome</keyword>
<keyword evidence="2 4" id="KW-0808">Transferase</keyword>
<feature type="active site" description="Nucleophile" evidence="4">
    <location>
        <position position="395"/>
    </location>
</feature>
<reference evidence="7 8" key="1">
    <citation type="submission" date="2018-05" db="EMBL/GenBank/DDBJ databases">
        <title>Genomic Encyclopedia of Type Strains, Phase IV (KMG-IV): sequencing the most valuable type-strain genomes for metagenomic binning, comparative biology and taxonomic classification.</title>
        <authorList>
            <person name="Goeker M."/>
        </authorList>
    </citation>
    <scope>NUCLEOTIDE SEQUENCE [LARGE SCALE GENOMIC DNA]</scope>
    <source>
        <strain evidence="7 8">JC118</strain>
    </source>
</reference>
<dbReference type="STRING" id="1034346.GCA_000313565_02752"/>
<sequence>MRVVIEKMGINGEGIGYINRKPVFVEGVLIKEEADIEITANNKTYAVGKVKKIVKTSEHRVKPKCKIQGRCGACPLMITDYENQCAVKEANLKQALIKYAHVNPRLIKKIIPSENVFNYRNQLKLPFSMNEERELVTGMYQPNSNYFNEIDHCVIHDQDLEQTRKAVLKVLNDYRCRSYDYHQKKGFRSLIIRMIDGRSQITLVTGEEELPASMIEAIMQIKGVVSLWQSVNTIKKTPEIFGPKMVLLAGERTLDIRMDDLKLQLSPRSFFQLNTLQAKRLYSTAKGLLKEHYGLIVEAYSGVGGISLYLKDKADEIIGIESIKDAVVNANANAKLNHADNVSFICADAADKLTYISKKREIDLLVVDPPRSGLDDAMLETILRSKIREIVYISCNPATLGKNLDILLDRYEVKVVQPVDMFPNTAHVESITLLVRK</sequence>
<evidence type="ECO:0000259" key="6">
    <source>
        <dbReference type="PROSITE" id="PS50926"/>
    </source>
</evidence>
<dbReference type="NCBIfam" id="TIGR00479">
    <property type="entry name" value="rumA"/>
    <property type="match status" value="1"/>
</dbReference>
<dbReference type="Gene3D" id="2.40.50.1070">
    <property type="match status" value="1"/>
</dbReference>
<comment type="caution">
    <text evidence="7">The sequence shown here is derived from an EMBL/GenBank/DDBJ whole genome shotgun (WGS) entry which is preliminary data.</text>
</comment>
<dbReference type="InterPro" id="IPR029063">
    <property type="entry name" value="SAM-dependent_MTases_sf"/>
</dbReference>
<name>A0A318KJ86_9FIRM</name>
<dbReference type="InterPro" id="IPR010280">
    <property type="entry name" value="U5_MeTrfase_fam"/>
</dbReference>
<dbReference type="Gene3D" id="3.40.50.150">
    <property type="entry name" value="Vaccinia Virus protein VP39"/>
    <property type="match status" value="1"/>
</dbReference>
<evidence type="ECO:0000256" key="2">
    <source>
        <dbReference type="ARBA" id="ARBA00022679"/>
    </source>
</evidence>
<dbReference type="InterPro" id="IPR002792">
    <property type="entry name" value="TRAM_dom"/>
</dbReference>
<proteinExistence type="inferred from homology"/>
<keyword evidence="3 4" id="KW-0949">S-adenosyl-L-methionine</keyword>
<accession>A0A318KJ86</accession>
<dbReference type="CDD" id="cd02440">
    <property type="entry name" value="AdoMet_MTases"/>
    <property type="match status" value="1"/>
</dbReference>
<evidence type="ECO:0000256" key="3">
    <source>
        <dbReference type="ARBA" id="ARBA00022691"/>
    </source>
</evidence>
<evidence type="ECO:0000313" key="7">
    <source>
        <dbReference type="EMBL" id="PXX77839.1"/>
    </source>
</evidence>
<gene>
    <name evidence="7" type="ORF">DES51_10991</name>
</gene>
<protein>
    <submittedName>
        <fullName evidence="7">23S rRNA (Uracil1939-C5)-methyltransferase</fullName>
    </submittedName>
</protein>
<dbReference type="PANTHER" id="PTHR11061:SF30">
    <property type="entry name" value="TRNA (URACIL(54)-C(5))-METHYLTRANSFERASE"/>
    <property type="match status" value="1"/>
</dbReference>
<dbReference type="SUPFAM" id="SSF50249">
    <property type="entry name" value="Nucleic acid-binding proteins"/>
    <property type="match status" value="1"/>
</dbReference>
<dbReference type="AlphaFoldDB" id="A0A318KJ86"/>
<dbReference type="InterPro" id="IPR012340">
    <property type="entry name" value="NA-bd_OB-fold"/>
</dbReference>
<feature type="binding site" evidence="4">
    <location>
        <position position="368"/>
    </location>
    <ligand>
        <name>S-adenosyl-L-methionine</name>
        <dbReference type="ChEBI" id="CHEBI:59789"/>
    </ligand>
</feature>
<dbReference type="PROSITE" id="PS51687">
    <property type="entry name" value="SAM_MT_RNA_M5U"/>
    <property type="match status" value="1"/>
</dbReference>